<keyword evidence="1" id="KW-1133">Transmembrane helix</keyword>
<dbReference type="Pfam" id="PF09852">
    <property type="entry name" value="DUF2079"/>
    <property type="match status" value="1"/>
</dbReference>
<feature type="transmembrane region" description="Helical" evidence="1">
    <location>
        <begin position="216"/>
        <end position="236"/>
    </location>
</feature>
<sequence length="504" mass="55393">MTANPLGLRFRRVHPAVLALGAITLVWVLTFSILVVKKQNGFWSVDFDMGIYDQAVWLLARGQSFITVRGLPAFGHHANFGLYLFAPASWLGAGPNFLNVTQVLVLGLGVVPIYLLGRYRRLSPWSAAALAAAFLLHPALQFFTAELFHPETIALTPLLMAYLCATKRSWRWFAFWAIFAVMWKEDVALAVAMLGIIIALRSKNSSGEKQISNRTVGLITFTASVGWIIFVSQILIPGVSGHSAHYGELYSGVGGSAGGMLSTLIHDPGNITSRLASSETQHFGWQLLAPYGLTSLLAPIELLIGLPQFILDAISNYPWTRTITFRYAAIPLVAATLAMVEGVAFACRRAARVKNLRLVTSGVRFLPLAVLACAVLATFSWGPSPIGNSYQDGWWPLTENARQEAQQGALDTVPDDATVSASYTLVPQLSGRSEIYSFPNPWKSQNWGVTGSKNRNPQRIEWLVIDRYITDAQGQKLLDSLIAKGKFKKVFDQDGMWVARRINP</sequence>
<feature type="transmembrane region" description="Helical" evidence="1">
    <location>
        <begin position="97"/>
        <end position="116"/>
    </location>
</feature>
<proteinExistence type="predicted"/>
<evidence type="ECO:0000256" key="1">
    <source>
        <dbReference type="SAM" id="Phobius"/>
    </source>
</evidence>
<dbReference type="AlphaFoldDB" id="A0A6J7QXV5"/>
<feature type="transmembrane region" description="Helical" evidence="1">
    <location>
        <begin position="128"/>
        <end position="149"/>
    </location>
</feature>
<reference evidence="3" key="1">
    <citation type="submission" date="2020-05" db="EMBL/GenBank/DDBJ databases">
        <authorList>
            <person name="Chiriac C."/>
            <person name="Salcher M."/>
            <person name="Ghai R."/>
            <person name="Kavagutti S V."/>
        </authorList>
    </citation>
    <scope>NUCLEOTIDE SEQUENCE</scope>
</reference>
<accession>A0A6J7QXV5</accession>
<organism evidence="3">
    <name type="scientific">freshwater metagenome</name>
    <dbReference type="NCBI Taxonomy" id="449393"/>
    <lineage>
        <taxon>unclassified sequences</taxon>
        <taxon>metagenomes</taxon>
        <taxon>ecological metagenomes</taxon>
    </lineage>
</organism>
<name>A0A6J7QXV5_9ZZZZ</name>
<dbReference type="InterPro" id="IPR018650">
    <property type="entry name" value="STSV1_Orf64"/>
</dbReference>
<evidence type="ECO:0000313" key="3">
    <source>
        <dbReference type="EMBL" id="CAB5022600.1"/>
    </source>
</evidence>
<evidence type="ECO:0000313" key="2">
    <source>
        <dbReference type="EMBL" id="CAB4969717.1"/>
    </source>
</evidence>
<feature type="transmembrane region" description="Helical" evidence="1">
    <location>
        <begin position="358"/>
        <end position="381"/>
    </location>
</feature>
<dbReference type="EMBL" id="CAFBPQ010000018">
    <property type="protein sequence ID" value="CAB5022600.1"/>
    <property type="molecule type" value="Genomic_DNA"/>
</dbReference>
<feature type="transmembrane region" description="Helical" evidence="1">
    <location>
        <begin position="323"/>
        <end position="346"/>
    </location>
</feature>
<dbReference type="EMBL" id="CAFBOF010000003">
    <property type="protein sequence ID" value="CAB4969717.1"/>
    <property type="molecule type" value="Genomic_DNA"/>
</dbReference>
<feature type="transmembrane region" description="Helical" evidence="1">
    <location>
        <begin position="169"/>
        <end position="200"/>
    </location>
</feature>
<feature type="transmembrane region" description="Helical" evidence="1">
    <location>
        <begin position="16"/>
        <end position="36"/>
    </location>
</feature>
<keyword evidence="1" id="KW-0472">Membrane</keyword>
<keyword evidence="1" id="KW-0812">Transmembrane</keyword>
<gene>
    <name evidence="2" type="ORF">UFOPK3897_00308</name>
    <name evidence="3" type="ORF">UFOPK4121_00759</name>
</gene>
<protein>
    <submittedName>
        <fullName evidence="3">Unannotated protein</fullName>
    </submittedName>
</protein>